<name>A0A9P4HA26_9PLEO</name>
<dbReference type="Proteomes" id="UP000799777">
    <property type="component" value="Unassembled WGS sequence"/>
</dbReference>
<reference evidence="2" key="1">
    <citation type="journal article" date="2020" name="Stud. Mycol.">
        <title>101 Dothideomycetes genomes: a test case for predicting lifestyles and emergence of pathogens.</title>
        <authorList>
            <person name="Haridas S."/>
            <person name="Albert R."/>
            <person name="Binder M."/>
            <person name="Bloem J."/>
            <person name="Labutti K."/>
            <person name="Salamov A."/>
            <person name="Andreopoulos B."/>
            <person name="Baker S."/>
            <person name="Barry K."/>
            <person name="Bills G."/>
            <person name="Bluhm B."/>
            <person name="Cannon C."/>
            <person name="Castanera R."/>
            <person name="Culley D."/>
            <person name="Daum C."/>
            <person name="Ezra D."/>
            <person name="Gonzalez J."/>
            <person name="Henrissat B."/>
            <person name="Kuo A."/>
            <person name="Liang C."/>
            <person name="Lipzen A."/>
            <person name="Lutzoni F."/>
            <person name="Magnuson J."/>
            <person name="Mondo S."/>
            <person name="Nolan M."/>
            <person name="Ohm R."/>
            <person name="Pangilinan J."/>
            <person name="Park H.-J."/>
            <person name="Ramirez L."/>
            <person name="Alfaro M."/>
            <person name="Sun H."/>
            <person name="Tritt A."/>
            <person name="Yoshinaga Y."/>
            <person name="Zwiers L.-H."/>
            <person name="Turgeon B."/>
            <person name="Goodwin S."/>
            <person name="Spatafora J."/>
            <person name="Crous P."/>
            <person name="Grigoriev I."/>
        </authorList>
    </citation>
    <scope>NUCLEOTIDE SEQUENCE</scope>
    <source>
        <strain evidence="2">CBS 110217</strain>
    </source>
</reference>
<sequence length="658" mass="73308">MPLCQLCASISLSKMRGPDHDRMMPHQPTYLALKQSAEADCQLCGFLWTALELGTEKNRTQGLARAAIAHISERYPGRQISLVAWGGPQDALDRIHVITTGDIPESDDDDAPADPTMHPDHQWGLDGVVDLYAKEGDLHPCLPSESDSLTLESLWLQGCMVNHTVCSKLGLDAILPTRVIDVGSTDGSAEPYLWHPRGTMGRYIALSHCWGGKVPLTTTTATLEDRRRSILLRSLPKTFREAVLVTRKLGVRYLWIDSLCILQDSREDWERESAVMGDIYASSYLTIAARGSVNPAGGLFFSRESEPASCRLRYACREHALSGHMHVRSPSFEHESVFNSPLDTRGWVLQERLLSPRIIYFGRQQLHWECTESEFRQDGRAADVTTDHLRQGRTFKSNLDPKGPLPFANVPMPPDDERLANPQLFKQQAHLLRWYNIVSEYTTRDLTFQSDKLPALSGIAKKVQDMTGLEYLAGLWKEDILAGILWDVIIPSNELISSTLPSWSWARLEGRVRFRGQRTGLPLKELNAACDVVGVSYTLSSQHNSFGGIEDAELQIRGRVIETMYVPSSLHEDKFPTTVFSKLGMPVGRVSFDLESSASLRSFCCLLVHNGAVSLALSPTEKNGLHCYERIGYVHMASVRSAAITAFAGILPRVITIV</sequence>
<dbReference type="Pfam" id="PF06985">
    <property type="entry name" value="HET"/>
    <property type="match status" value="1"/>
</dbReference>
<organism evidence="2 3">
    <name type="scientific">Setomelanomma holmii</name>
    <dbReference type="NCBI Taxonomy" id="210430"/>
    <lineage>
        <taxon>Eukaryota</taxon>
        <taxon>Fungi</taxon>
        <taxon>Dikarya</taxon>
        <taxon>Ascomycota</taxon>
        <taxon>Pezizomycotina</taxon>
        <taxon>Dothideomycetes</taxon>
        <taxon>Pleosporomycetidae</taxon>
        <taxon>Pleosporales</taxon>
        <taxon>Pleosporineae</taxon>
        <taxon>Phaeosphaeriaceae</taxon>
        <taxon>Setomelanomma</taxon>
    </lineage>
</organism>
<proteinExistence type="predicted"/>
<accession>A0A9P4HA26</accession>
<dbReference type="PANTHER" id="PTHR33112">
    <property type="entry name" value="DOMAIN PROTEIN, PUTATIVE-RELATED"/>
    <property type="match status" value="1"/>
</dbReference>
<comment type="caution">
    <text evidence="2">The sequence shown here is derived from an EMBL/GenBank/DDBJ whole genome shotgun (WGS) entry which is preliminary data.</text>
</comment>
<dbReference type="PANTHER" id="PTHR33112:SF8">
    <property type="entry name" value="HETEROKARYON INCOMPATIBILITY DOMAIN-CONTAINING PROTEIN"/>
    <property type="match status" value="1"/>
</dbReference>
<feature type="domain" description="Heterokaryon incompatibility" evidence="1">
    <location>
        <begin position="203"/>
        <end position="351"/>
    </location>
</feature>
<evidence type="ECO:0000313" key="3">
    <source>
        <dbReference type="Proteomes" id="UP000799777"/>
    </source>
</evidence>
<keyword evidence="3" id="KW-1185">Reference proteome</keyword>
<gene>
    <name evidence="2" type="ORF">EK21DRAFT_66709</name>
</gene>
<protein>
    <submittedName>
        <fullName evidence="2">HET-domain-containing protein</fullName>
    </submittedName>
</protein>
<dbReference type="OrthoDB" id="3486565at2759"/>
<evidence type="ECO:0000313" key="2">
    <source>
        <dbReference type="EMBL" id="KAF2029949.1"/>
    </source>
</evidence>
<dbReference type="AlphaFoldDB" id="A0A9P4HA26"/>
<evidence type="ECO:0000259" key="1">
    <source>
        <dbReference type="Pfam" id="PF06985"/>
    </source>
</evidence>
<dbReference type="EMBL" id="ML978195">
    <property type="protein sequence ID" value="KAF2029949.1"/>
    <property type="molecule type" value="Genomic_DNA"/>
</dbReference>
<dbReference type="InterPro" id="IPR010730">
    <property type="entry name" value="HET"/>
</dbReference>